<feature type="region of interest" description="Disordered" evidence="5">
    <location>
        <begin position="43"/>
        <end position="73"/>
    </location>
</feature>
<dbReference type="GO" id="GO:0006508">
    <property type="term" value="P:proteolysis"/>
    <property type="evidence" value="ECO:0007669"/>
    <property type="project" value="InterPro"/>
</dbReference>
<feature type="domain" description="Peptidase C50" evidence="6">
    <location>
        <begin position="1958"/>
        <end position="2064"/>
    </location>
</feature>
<keyword evidence="8" id="KW-1185">Reference proteome</keyword>
<protein>
    <recommendedName>
        <fullName evidence="2">separase</fullName>
        <ecNumber evidence="2">3.4.22.49</ecNumber>
    </recommendedName>
</protein>
<evidence type="ECO:0000256" key="1">
    <source>
        <dbReference type="ARBA" id="ARBA00000451"/>
    </source>
</evidence>
<dbReference type="GO" id="GO:0005737">
    <property type="term" value="C:cytoplasm"/>
    <property type="evidence" value="ECO:0007669"/>
    <property type="project" value="TreeGrafter"/>
</dbReference>
<dbReference type="GO" id="GO:0004197">
    <property type="term" value="F:cysteine-type endopeptidase activity"/>
    <property type="evidence" value="ECO:0007669"/>
    <property type="project" value="InterPro"/>
</dbReference>
<dbReference type="PROSITE" id="PS51700">
    <property type="entry name" value="SEPARIN"/>
    <property type="match status" value="1"/>
</dbReference>
<dbReference type="PANTHER" id="PTHR12792">
    <property type="entry name" value="EXTRA SPINDLE POLES 1-RELATED"/>
    <property type="match status" value="1"/>
</dbReference>
<evidence type="ECO:0000256" key="5">
    <source>
        <dbReference type="SAM" id="MobiDB-lite"/>
    </source>
</evidence>
<dbReference type="EMBL" id="MU001851">
    <property type="protein sequence ID" value="KAF2795698.1"/>
    <property type="molecule type" value="Genomic_DNA"/>
</dbReference>
<dbReference type="Gene3D" id="1.25.40.10">
    <property type="entry name" value="Tetratricopeptide repeat domain"/>
    <property type="match status" value="1"/>
</dbReference>
<organism evidence="7 8">
    <name type="scientific">Melanomma pulvis-pyrius CBS 109.77</name>
    <dbReference type="NCBI Taxonomy" id="1314802"/>
    <lineage>
        <taxon>Eukaryota</taxon>
        <taxon>Fungi</taxon>
        <taxon>Dikarya</taxon>
        <taxon>Ascomycota</taxon>
        <taxon>Pezizomycotina</taxon>
        <taxon>Dothideomycetes</taxon>
        <taxon>Pleosporomycetidae</taxon>
        <taxon>Pleosporales</taxon>
        <taxon>Melanommataceae</taxon>
        <taxon>Melanomma</taxon>
    </lineage>
</organism>
<accession>A0A6A6XHG0</accession>
<sequence length="2209" mass="244412">MATKKDTARSRIENIKTDLRTISTCTAATASDLQHLLVEQSPEPTQKENLKVKSSQLHSVQSSTRRKATATTTTTAGIVKQITDSLAPREKYILATEVVNTTLKSLADALKAQPSPQVPRTCSNPKPPTKDSARTPAKQRTAQSKASADTHRPLQERSISQTMNSPRKPSTLRRSSSYSSFLTTGPDPGLLATAECARIAFSYLRTPEAGKTAGKDSPELQLENGILAFIGKLVAHGLDNAAVKELRVLKKRLDHFLGCRIDNGNQGTRANGKIGPKKSPVPTERETLASLLDFREVDRKSPALPLITNHQIYTLRIIARIGRPRIVEAAWEYLKISNPSSPVNLIWHTAKTPLCQAKATRQLESLAQTVLSLCPSISSSDDTTTGEDQLQPSPDVVFFLQHLAFQIRKMWWNLAKHQGNEEKELLEPFSKCLVAFSRRSKLSANKKYQMAESLYMEICGSVDDSPLPRQKCPASVVQAAQSLSSLAQTAGLTDDALRWLGVSGSQDTSKNSAAKAAARLVRITTLSLDAAIKDVPKPDLQDTISKTLDALSGNVGGSASDLDSLFLEVNALRRMASKIFSTNTSANQSEPALNSMHNQALRIIAASVHFSARYLGTQPPASTDTKALLQYNDRAFKASKFTKNIIDSVTTCCKLPMDSDAKWTELDTLIQDCVCILRHFDKENATLKSKLPDELQSSFVRLSNAYWAVYLQLRRASGNPDLIVMAMERSIELLESRTQPERQSGLLSMKLEKLGEALSYSDRDEGSRNTFLRCIRELVNSGVLRLVVELAAKHPLHFVFESNSDTTTLGRVLKSYHRSFIKDGRKASDDLSFFDEPDFPDAGRGALLEWQLALHLKSLSRNRTWTLALTSSVQEIAKRLSEIYLPSEFPIRCRRARVLLLQLSQEHPDILPQCMLPSNMALDPSAPLSQTQDSGLARYEGHLRAQLKLKSLMRDPAPSVLVFQECLTVWQSLVDSVASWNDLVDLVDDPEDWIQEMHAIADYLTAKGEEYVCLPALHLLVTVLELEKSDDASRLVTARCSLAHQLLQLGYTGKAGLVYAKAETLLSTQTISTDAKLRWHIGYAEYLLRIKNITKCESILSAAEVIAKADAHFMSLAQPSTTLSGRVRFNRIIADACFVSSLLAINHGNHKDAARHAKQCVVLNRRVWSALEAKCNAKKIAQTETEEGPSNGNFDPLSSMRNDKGMPLVMSTTHDSLDGADFWALVPALYRGLMQHSLVFAHEGLLHEAMFVAEQAERIALATNSRSLIIDNMSRRAELWAQSGRVDKAKPLLESVDKSVPYKHLAMVGYYSSIARVHHLNGEVTEELAAYETMETLLDGLTLPSYVRTIDTFSLNVDSLVEQISAVSLVASEPEDKKPARSTRGRQPATKAAPKTAAKVASKPAPRATSRAAPKTARKAAQPVVSQTSSVHEECSSLCSLQADVTRRKALANLLQDNVSKASELLERARTFENDLDRNILHLWACFKITMSQSMKELAKDFTFNSLPESTIAFPATSQKDLVSTEGAVVKRGTVAPLTAARGRGKKPTKEAFIETLREARERLVEAHALCFNTGSSHSFQQASFALSHVTILLSAVSSGEMRGSLHPLYAAYMSEIPKSNSLKFVQESIEAEQESVSREDLLKWPESGHSTRSNLANATEFQRQYIDIIPECWTAVSLALNEERDELYITRYESGQTPFVLRLPMARHTNRDADEEEFTFDDGKRDFDEIIELSDFSTRSAKDMTSREARMQWWEERDALDNRLRELLINMENIWLGGFKGIFSQHTRQSTLLARFRKSFENILDRYLPSRQGKKQQKKTTLDARVLELFIGLGDATNEELDLDEALMDLIYFVVDILQFNGERNAYDEIDFDTMVIETLDALRAYQNATQTVSGRITHTILILDKNLHGFPWESMPCLQPLSISRLPSLAALRERILAARPSDAPDAQPGHYISAGSGGTSILNPSGDLTHTLKTLKPRLGEMEGSWTHIASRAPTEAEFESSLRNDDLVLYFGHGSGAQFVRSKAVRRLYPGEAEREKKPGCATTFLFGCSSVHLSDNGFYEPTGMLASYLTAGAPAVLGMLWDVTDKDCDRFAVKAGELWGLWPETKEEAEIVPKTPKTAKKSKGKGKVSQLIAEVEGVRGATAGKKGKKDRGQIDDDVELAGGAVKRRRGVGLDEAVREARDACVLRYLNGAAAVVYGIPVYLD</sequence>
<gene>
    <name evidence="7" type="ORF">K505DRAFT_373746</name>
</gene>
<dbReference type="GO" id="GO:0072686">
    <property type="term" value="C:mitotic spindle"/>
    <property type="evidence" value="ECO:0007669"/>
    <property type="project" value="TreeGrafter"/>
</dbReference>
<dbReference type="Proteomes" id="UP000799757">
    <property type="component" value="Unassembled WGS sequence"/>
</dbReference>
<reference evidence="7" key="1">
    <citation type="journal article" date="2020" name="Stud. Mycol.">
        <title>101 Dothideomycetes genomes: a test case for predicting lifestyles and emergence of pathogens.</title>
        <authorList>
            <person name="Haridas S."/>
            <person name="Albert R."/>
            <person name="Binder M."/>
            <person name="Bloem J."/>
            <person name="Labutti K."/>
            <person name="Salamov A."/>
            <person name="Andreopoulos B."/>
            <person name="Baker S."/>
            <person name="Barry K."/>
            <person name="Bills G."/>
            <person name="Bluhm B."/>
            <person name="Cannon C."/>
            <person name="Castanera R."/>
            <person name="Culley D."/>
            <person name="Daum C."/>
            <person name="Ezra D."/>
            <person name="Gonzalez J."/>
            <person name="Henrissat B."/>
            <person name="Kuo A."/>
            <person name="Liang C."/>
            <person name="Lipzen A."/>
            <person name="Lutzoni F."/>
            <person name="Magnuson J."/>
            <person name="Mondo S."/>
            <person name="Nolan M."/>
            <person name="Ohm R."/>
            <person name="Pangilinan J."/>
            <person name="Park H.-J."/>
            <person name="Ramirez L."/>
            <person name="Alfaro M."/>
            <person name="Sun H."/>
            <person name="Tritt A."/>
            <person name="Yoshinaga Y."/>
            <person name="Zwiers L.-H."/>
            <person name="Turgeon B."/>
            <person name="Goodwin S."/>
            <person name="Spatafora J."/>
            <person name="Crous P."/>
            <person name="Grigoriev I."/>
        </authorList>
    </citation>
    <scope>NUCLEOTIDE SEQUENCE</scope>
    <source>
        <strain evidence="7">CBS 109.77</strain>
    </source>
</reference>
<feature type="compositionally biased region" description="Polar residues" evidence="5">
    <location>
        <begin position="157"/>
        <end position="168"/>
    </location>
</feature>
<evidence type="ECO:0000313" key="8">
    <source>
        <dbReference type="Proteomes" id="UP000799757"/>
    </source>
</evidence>
<keyword evidence="4" id="KW-0159">Chromosome partition</keyword>
<feature type="region of interest" description="Disordered" evidence="5">
    <location>
        <begin position="110"/>
        <end position="180"/>
    </location>
</feature>
<feature type="compositionally biased region" description="Low complexity" evidence="5">
    <location>
        <begin position="1388"/>
        <end position="1406"/>
    </location>
</feature>
<evidence type="ECO:0000256" key="3">
    <source>
        <dbReference type="ARBA" id="ARBA00022801"/>
    </source>
</evidence>
<feature type="compositionally biased region" description="Polar residues" evidence="5">
    <location>
        <begin position="52"/>
        <end position="63"/>
    </location>
</feature>
<keyword evidence="3" id="KW-0378">Hydrolase</keyword>
<feature type="region of interest" description="Disordered" evidence="5">
    <location>
        <begin position="1372"/>
        <end position="1426"/>
    </location>
</feature>
<evidence type="ECO:0000313" key="7">
    <source>
        <dbReference type="EMBL" id="KAF2795698.1"/>
    </source>
</evidence>
<feature type="compositionally biased region" description="Polar residues" evidence="5">
    <location>
        <begin position="138"/>
        <end position="147"/>
    </location>
</feature>
<dbReference type="GO" id="GO:0051307">
    <property type="term" value="P:meiotic chromosome separation"/>
    <property type="evidence" value="ECO:0007669"/>
    <property type="project" value="TreeGrafter"/>
</dbReference>
<dbReference type="OrthoDB" id="10255632at2759"/>
<dbReference type="GO" id="GO:0005634">
    <property type="term" value="C:nucleus"/>
    <property type="evidence" value="ECO:0007669"/>
    <property type="project" value="InterPro"/>
</dbReference>
<evidence type="ECO:0000259" key="6">
    <source>
        <dbReference type="PROSITE" id="PS51700"/>
    </source>
</evidence>
<feature type="compositionally biased region" description="Polar residues" evidence="5">
    <location>
        <begin position="114"/>
        <end position="124"/>
    </location>
</feature>
<dbReference type="Pfam" id="PF03568">
    <property type="entry name" value="Separin_C"/>
    <property type="match status" value="1"/>
</dbReference>
<dbReference type="InterPro" id="IPR011990">
    <property type="entry name" value="TPR-like_helical_dom_sf"/>
</dbReference>
<evidence type="ECO:0000256" key="2">
    <source>
        <dbReference type="ARBA" id="ARBA00012489"/>
    </source>
</evidence>
<dbReference type="InterPro" id="IPR030397">
    <property type="entry name" value="SEPARIN_core_dom"/>
</dbReference>
<dbReference type="PANTHER" id="PTHR12792:SF0">
    <property type="entry name" value="SEPARIN"/>
    <property type="match status" value="1"/>
</dbReference>
<dbReference type="InterPro" id="IPR005314">
    <property type="entry name" value="Peptidase_C50"/>
</dbReference>
<comment type="catalytic activity">
    <reaction evidence="1">
        <text>All bonds known to be hydrolyzed by this endopeptidase have arginine in P1 and an acidic residue in P4. P6 is often occupied by an acidic residue or by a hydroxy-amino-acid residue, the phosphorylation of which enhances cleavage.</text>
        <dbReference type="EC" id="3.4.22.49"/>
    </reaction>
</comment>
<evidence type="ECO:0000256" key="4">
    <source>
        <dbReference type="ARBA" id="ARBA00022829"/>
    </source>
</evidence>
<dbReference type="GO" id="GO:0044732">
    <property type="term" value="C:mitotic spindle pole body"/>
    <property type="evidence" value="ECO:0007669"/>
    <property type="project" value="TreeGrafter"/>
</dbReference>
<name>A0A6A6XHG0_9PLEO</name>
<proteinExistence type="predicted"/>
<dbReference type="EC" id="3.4.22.49" evidence="2"/>